<dbReference type="InterPro" id="IPR032675">
    <property type="entry name" value="LRR_dom_sf"/>
</dbReference>
<feature type="region of interest" description="Disordered" evidence="1">
    <location>
        <begin position="1"/>
        <end position="21"/>
    </location>
</feature>
<dbReference type="Pfam" id="PF25372">
    <property type="entry name" value="DUF7885"/>
    <property type="match status" value="1"/>
</dbReference>
<evidence type="ECO:0000259" key="2">
    <source>
        <dbReference type="SMART" id="SM00256"/>
    </source>
</evidence>
<dbReference type="PANTHER" id="PTHR13318">
    <property type="entry name" value="PARTNER OF PAIRED, ISOFORM B-RELATED"/>
    <property type="match status" value="1"/>
</dbReference>
<accession>A0AAV0D4F4</accession>
<dbReference type="GO" id="GO:0031146">
    <property type="term" value="P:SCF-dependent proteasomal ubiquitin-dependent protein catabolic process"/>
    <property type="evidence" value="ECO:0007669"/>
    <property type="project" value="TreeGrafter"/>
</dbReference>
<name>A0AAV0D4F4_9ASTE</name>
<organism evidence="3 4">
    <name type="scientific">Cuscuta epithymum</name>
    <dbReference type="NCBI Taxonomy" id="186058"/>
    <lineage>
        <taxon>Eukaryota</taxon>
        <taxon>Viridiplantae</taxon>
        <taxon>Streptophyta</taxon>
        <taxon>Embryophyta</taxon>
        <taxon>Tracheophyta</taxon>
        <taxon>Spermatophyta</taxon>
        <taxon>Magnoliopsida</taxon>
        <taxon>eudicotyledons</taxon>
        <taxon>Gunneridae</taxon>
        <taxon>Pentapetalae</taxon>
        <taxon>asterids</taxon>
        <taxon>lamiids</taxon>
        <taxon>Solanales</taxon>
        <taxon>Convolvulaceae</taxon>
        <taxon>Cuscuteae</taxon>
        <taxon>Cuscuta</taxon>
        <taxon>Cuscuta subgen. Cuscuta</taxon>
    </lineage>
</organism>
<dbReference type="Pfam" id="PF13516">
    <property type="entry name" value="LRR_6"/>
    <property type="match status" value="1"/>
</dbReference>
<comment type="caution">
    <text evidence="3">The sequence shown here is derived from an EMBL/GenBank/DDBJ whole genome shotgun (WGS) entry which is preliminary data.</text>
</comment>
<keyword evidence="4" id="KW-1185">Reference proteome</keyword>
<dbReference type="Pfam" id="PF12937">
    <property type="entry name" value="F-box-like"/>
    <property type="match status" value="1"/>
</dbReference>
<dbReference type="PANTHER" id="PTHR13318:SF92">
    <property type="entry name" value="F-BOX_LRR-REPEAT PROTEIN 8-RELATED"/>
    <property type="match status" value="1"/>
</dbReference>
<dbReference type="InterPro" id="IPR001611">
    <property type="entry name" value="Leu-rich_rpt"/>
</dbReference>
<dbReference type="FunFam" id="3.80.10.10:FF:000449">
    <property type="entry name" value="F-box protein SKIP2"/>
    <property type="match status" value="1"/>
</dbReference>
<protein>
    <recommendedName>
        <fullName evidence="2">F-box domain-containing protein</fullName>
    </recommendedName>
</protein>
<dbReference type="InterPro" id="IPR006553">
    <property type="entry name" value="Leu-rich_rpt_Cys-con_subtyp"/>
</dbReference>
<proteinExistence type="predicted"/>
<dbReference type="InterPro" id="IPR036047">
    <property type="entry name" value="F-box-like_dom_sf"/>
</dbReference>
<dbReference type="Proteomes" id="UP001152523">
    <property type="component" value="Unassembled WGS sequence"/>
</dbReference>
<dbReference type="InterPro" id="IPR001810">
    <property type="entry name" value="F-box_dom"/>
</dbReference>
<dbReference type="AlphaFoldDB" id="A0AAV0D4F4"/>
<dbReference type="CDD" id="cd22159">
    <property type="entry name" value="F-box_AtTIR1-like"/>
    <property type="match status" value="1"/>
</dbReference>
<dbReference type="SMART" id="SM00256">
    <property type="entry name" value="FBOX"/>
    <property type="match status" value="1"/>
</dbReference>
<gene>
    <name evidence="3" type="ORF">CEPIT_LOCUS11087</name>
</gene>
<feature type="compositionally biased region" description="Polar residues" evidence="1">
    <location>
        <begin position="1"/>
        <end position="15"/>
    </location>
</feature>
<dbReference type="GO" id="GO:0019005">
    <property type="term" value="C:SCF ubiquitin ligase complex"/>
    <property type="evidence" value="ECO:0007669"/>
    <property type="project" value="TreeGrafter"/>
</dbReference>
<feature type="domain" description="F-box" evidence="2">
    <location>
        <begin position="65"/>
        <end position="105"/>
    </location>
</feature>
<dbReference type="SUPFAM" id="SSF81383">
    <property type="entry name" value="F-box domain"/>
    <property type="match status" value="1"/>
</dbReference>
<dbReference type="GO" id="GO:0005737">
    <property type="term" value="C:cytoplasm"/>
    <property type="evidence" value="ECO:0007669"/>
    <property type="project" value="UniProtKB-ARBA"/>
</dbReference>
<dbReference type="Gene3D" id="1.20.1280.50">
    <property type="match status" value="1"/>
</dbReference>
<dbReference type="Gene3D" id="3.80.10.10">
    <property type="entry name" value="Ribonuclease Inhibitor"/>
    <property type="match status" value="1"/>
</dbReference>
<evidence type="ECO:0000313" key="3">
    <source>
        <dbReference type="EMBL" id="CAH9089980.1"/>
    </source>
</evidence>
<dbReference type="SUPFAM" id="SSF52047">
    <property type="entry name" value="RNI-like"/>
    <property type="match status" value="1"/>
</dbReference>
<dbReference type="EMBL" id="CAMAPF010000062">
    <property type="protein sequence ID" value="CAH9089980.1"/>
    <property type="molecule type" value="Genomic_DNA"/>
</dbReference>
<dbReference type="FunFam" id="1.20.1280.50:FF:000005">
    <property type="entry name" value="F-box/LRR-repeat protein 3 isoform X1"/>
    <property type="match status" value="1"/>
</dbReference>
<reference evidence="3" key="1">
    <citation type="submission" date="2022-07" db="EMBL/GenBank/DDBJ databases">
        <authorList>
            <person name="Macas J."/>
            <person name="Novak P."/>
            <person name="Neumann P."/>
        </authorList>
    </citation>
    <scope>NUCLEOTIDE SEQUENCE</scope>
</reference>
<evidence type="ECO:0000313" key="4">
    <source>
        <dbReference type="Proteomes" id="UP001152523"/>
    </source>
</evidence>
<dbReference type="SMART" id="SM00367">
    <property type="entry name" value="LRR_CC"/>
    <property type="match status" value="6"/>
</dbReference>
<sequence length="551" mass="58996">MGQSPSIHHQSSPGGSTNGGRGCYLKAFGSYRRSMSNPSHPARLVEDGASNSEDSFGRYDYSDDIPDECLALIFQFLSAGDRNSCSLVCRRWLAVEGTSRHRLSLNAKSDILSHVPVIFSRFNSVTKLALRCDRKSVSIDDEALVQISIRCRSLTRLKLRGCRGVTDVGMAAFAQNCKSLTKFSCASCMFGAKGMNALLDNCSSLEELSVKRLRGINDGLAAEPIGPGAAALSLKSVCLKELYNGQCFGPLINGSKNLRTLKLLRCVGDWDTVLETLSGRQNCLVEMHLERLQVSDFGLRAVSKCLDLEILHLVKTPECTDDGVVAVAKSCKLLRKVHIDGWKTNRIGDDGLLAIAENCAYLKELVVIGLNPTATSLSAIASNCQQLERLALCGSETISDTEISCIAQKSISLKKLCIKGCEVSDEGISAFAWGCPNLVKIKVKKCKRVTGGSADSLRARRPSLAVNLDVDGVEVGERLGGSASDSGAQDEGVEFNSAAVTTVSSVDMPSSSSNSVGGRSAKSRFSFIVGINLMPCTFRSWSNGSGSSNDS</sequence>
<evidence type="ECO:0000256" key="1">
    <source>
        <dbReference type="SAM" id="MobiDB-lite"/>
    </source>
</evidence>
<dbReference type="InterPro" id="IPR057207">
    <property type="entry name" value="FBXL15_LRR"/>
</dbReference>